<dbReference type="GO" id="GO:0016042">
    <property type="term" value="P:lipid catabolic process"/>
    <property type="evidence" value="ECO:0007669"/>
    <property type="project" value="UniProtKB-UniRule"/>
</dbReference>
<dbReference type="Pfam" id="PF01734">
    <property type="entry name" value="Patatin"/>
    <property type="match status" value="1"/>
</dbReference>
<gene>
    <name evidence="2" type="primary">M1_3404</name>
    <name evidence="2" type="ORF">NCTC10343_03522</name>
</gene>
<keyword evidence="1 2" id="KW-0378">Hydrolase</keyword>
<dbReference type="AlphaFoldDB" id="A0A0F0G602"/>
<dbReference type="PANTHER" id="PTHR46394">
    <property type="entry name" value="ANNEXIN"/>
    <property type="match status" value="1"/>
</dbReference>
<evidence type="ECO:0000313" key="2">
    <source>
        <dbReference type="EMBL" id="SUA70647.1"/>
    </source>
</evidence>
<dbReference type="RefSeq" id="WP_016822303.1">
    <property type="nucleotide sequence ID" value="NZ_CP009909.1"/>
</dbReference>
<feature type="short sequence motif" description="GXGXXG" evidence="1">
    <location>
        <begin position="9"/>
        <end position="14"/>
    </location>
</feature>
<evidence type="ECO:0000313" key="3">
    <source>
        <dbReference type="Proteomes" id="UP000254400"/>
    </source>
</evidence>
<evidence type="ECO:0000256" key="1">
    <source>
        <dbReference type="PROSITE-ProRule" id="PRU01161"/>
    </source>
</evidence>
<accession>A0A0F0G602</accession>
<dbReference type="InterPro" id="IPR016035">
    <property type="entry name" value="Acyl_Trfase/lysoPLipase"/>
</dbReference>
<dbReference type="PANTHER" id="PTHR46394:SF1">
    <property type="entry name" value="PNPLA DOMAIN-CONTAINING PROTEIN"/>
    <property type="match status" value="1"/>
</dbReference>
<dbReference type="EMBL" id="UGSC01000001">
    <property type="protein sequence ID" value="SUA70647.1"/>
    <property type="molecule type" value="Genomic_DNA"/>
</dbReference>
<feature type="active site" description="Proton acceptor" evidence="1">
    <location>
        <position position="193"/>
    </location>
</feature>
<keyword evidence="1" id="KW-0442">Lipid degradation</keyword>
<dbReference type="GeneID" id="93346866"/>
<dbReference type="GO" id="GO:0016787">
    <property type="term" value="F:hydrolase activity"/>
    <property type="evidence" value="ECO:0007669"/>
    <property type="project" value="UniProtKB-UniRule"/>
</dbReference>
<dbReference type="EC" id="3.1.1.-" evidence="2"/>
<organism evidence="2 3">
    <name type="scientific">Paenibacillus polymyxa</name>
    <name type="common">Bacillus polymyxa</name>
    <dbReference type="NCBI Taxonomy" id="1406"/>
    <lineage>
        <taxon>Bacteria</taxon>
        <taxon>Bacillati</taxon>
        <taxon>Bacillota</taxon>
        <taxon>Bacilli</taxon>
        <taxon>Bacillales</taxon>
        <taxon>Paenibacillaceae</taxon>
        <taxon>Paenibacillus</taxon>
    </lineage>
</organism>
<name>A0A0F0G602_PAEPO</name>
<dbReference type="PROSITE" id="PS51635">
    <property type="entry name" value="PNPLA"/>
    <property type="match status" value="1"/>
</dbReference>
<dbReference type="Proteomes" id="UP000254400">
    <property type="component" value="Unassembled WGS sequence"/>
</dbReference>
<dbReference type="Gene3D" id="3.40.1090.10">
    <property type="entry name" value="Cytosolic phospholipase A2 catalytic domain"/>
    <property type="match status" value="2"/>
</dbReference>
<dbReference type="InterPro" id="IPR052580">
    <property type="entry name" value="Lipid_Hydrolase"/>
</dbReference>
<dbReference type="InterPro" id="IPR002641">
    <property type="entry name" value="PNPLA_dom"/>
</dbReference>
<feature type="active site" description="Nucleophile" evidence="1">
    <location>
        <position position="38"/>
    </location>
</feature>
<proteinExistence type="predicted"/>
<dbReference type="CDD" id="cd07207">
    <property type="entry name" value="Pat_ExoU_VipD_like"/>
    <property type="match status" value="1"/>
</dbReference>
<reference evidence="2 3" key="1">
    <citation type="submission" date="2018-06" db="EMBL/GenBank/DDBJ databases">
        <authorList>
            <consortium name="Pathogen Informatics"/>
            <person name="Doyle S."/>
        </authorList>
    </citation>
    <scope>NUCLEOTIDE SEQUENCE [LARGE SCALE GENOMIC DNA]</scope>
    <source>
        <strain evidence="2 3">NCTC10343</strain>
    </source>
</reference>
<dbReference type="SUPFAM" id="SSF52151">
    <property type="entry name" value="FabD/lysophospholipase-like"/>
    <property type="match status" value="1"/>
</dbReference>
<feature type="short sequence motif" description="DGA/G" evidence="1">
    <location>
        <begin position="193"/>
        <end position="195"/>
    </location>
</feature>
<keyword evidence="1" id="KW-0443">Lipid metabolism</keyword>
<protein>
    <submittedName>
        <fullName evidence="2">Patatin-like phospholipase domain-containing protein</fullName>
        <ecNumber evidence="2">3.1.1.-</ecNumber>
    </submittedName>
</protein>
<feature type="short sequence motif" description="GXSXG" evidence="1">
    <location>
        <begin position="36"/>
        <end position="40"/>
    </location>
</feature>
<sequence length="329" mass="36475">MLINAVFQGGGVKGISLAGAVKAAEEHDIVFNRLAGTSSGAIVAALLAAGYTADEMKAVIEKTPLVKLLRRSPVFNIKWVGPAARIFLKKGLYSGEALEHWVRELLLAKGVRTFADLPPGKLRIIASDITNGRILVLPEDIKRFGINPSSLEVAKAIRMSTSIPYFFDPVMLRLDSALAKGKTFSQQFVFVVDGALLSNLPLWLFDEPVNEREAKTIPTVGFQMVGKTGTETKVSYIRGPLTMLQAIFDTMLSAHDERYIEQENRYRTIKIPTLGIRTAQFSISPEQSDLLYASGVQAGEAFFHKWSITSYQQQYSKYQLMKDTMYAMK</sequence>